<dbReference type="AlphaFoldDB" id="A0A9X2T446"/>
<sequence length="500" mass="55140">MLAPEFPHGPAPLPGLSRADFACVGKGGLGDGHNNYAHSMEWFNGKLYLGTTRSNLCMLRMQSSYSDIPFTTWPVECPETMDELYKLDRRAQIWCYDPATQAWEMVFRAPMVDGIGGAKVPREIGYRSMQIFQGAHDPAPALYVSAWAPGRAPGGLIMRSFDGRHFEQVSRYGILENAPISTTRCLTAFKGRMFFSPTAKRGTDGAQQNTTGLPVVFESADPASDLWIEASEFGFGDAGNLGIFTLCAEGDRLYAGTFNLDGFQVWASDCEGKPPYRWTRLIDKGGHRGALNQAVASMTGFKGAVYVGSGIQGGGYDRVNGVGPAGSELIRINPDDSWDLIVGEPRDTPEGRREPLSLMRSGFGNLFNGYFWTLTAHQDWLYLGTYDWTVTLRWTEGDAAPARVQRLFQIMTREQLIAHEGGADLWRSSDGDNWLPVTRKGFDNPYNFGVRNLVSSEAGLFVGIANVFGPRVAVRRGERWEYEDNPDGGLEVWLGSKVGT</sequence>
<keyword evidence="2" id="KW-1185">Reference proteome</keyword>
<organism evidence="1 2">
    <name type="scientific">Ancylobacter mangrovi</name>
    <dbReference type="NCBI Taxonomy" id="2972472"/>
    <lineage>
        <taxon>Bacteria</taxon>
        <taxon>Pseudomonadati</taxon>
        <taxon>Pseudomonadota</taxon>
        <taxon>Alphaproteobacteria</taxon>
        <taxon>Hyphomicrobiales</taxon>
        <taxon>Xanthobacteraceae</taxon>
        <taxon>Ancylobacter</taxon>
    </lineage>
</organism>
<name>A0A9X2T446_9HYPH</name>
<evidence type="ECO:0000313" key="1">
    <source>
        <dbReference type="EMBL" id="MCS0494094.1"/>
    </source>
</evidence>
<comment type="caution">
    <text evidence="1">The sequence shown here is derived from an EMBL/GenBank/DDBJ whole genome shotgun (WGS) entry which is preliminary data.</text>
</comment>
<dbReference type="Proteomes" id="UP001151088">
    <property type="component" value="Unassembled WGS sequence"/>
</dbReference>
<proteinExistence type="predicted"/>
<protein>
    <submittedName>
        <fullName evidence="1">Uncharacterized protein</fullName>
    </submittedName>
</protein>
<dbReference type="EMBL" id="JANTHZ010000001">
    <property type="protein sequence ID" value="MCS0494094.1"/>
    <property type="molecule type" value="Genomic_DNA"/>
</dbReference>
<gene>
    <name evidence="1" type="ORF">NVS89_03220</name>
</gene>
<dbReference type="RefSeq" id="WP_258731039.1">
    <property type="nucleotide sequence ID" value="NZ_JANTHZ010000001.1"/>
</dbReference>
<accession>A0A9X2T446</accession>
<reference evidence="1" key="1">
    <citation type="submission" date="2022-08" db="EMBL/GenBank/DDBJ databases">
        <authorList>
            <person name="Li F."/>
        </authorList>
    </citation>
    <scope>NUCLEOTIDE SEQUENCE</scope>
    <source>
        <strain evidence="1">MQZ15Z-1</strain>
    </source>
</reference>
<evidence type="ECO:0000313" key="2">
    <source>
        <dbReference type="Proteomes" id="UP001151088"/>
    </source>
</evidence>